<comment type="similarity">
    <text evidence="2">Belongs to the bacterial sugar transferase family.</text>
</comment>
<protein>
    <submittedName>
        <fullName evidence="9">Sugar transferase</fullName>
    </submittedName>
</protein>
<evidence type="ECO:0000313" key="9">
    <source>
        <dbReference type="EMBL" id="TGB02498.1"/>
    </source>
</evidence>
<proteinExistence type="inferred from homology"/>
<keyword evidence="10" id="KW-1185">Reference proteome</keyword>
<keyword evidence="3 9" id="KW-0808">Transferase</keyword>
<reference evidence="9 10" key="1">
    <citation type="journal article" date="2003" name="Int. J. Syst. Evol. Microbiol.">
        <title>Halobacillus salinus sp. nov., isolated from a salt lake on the coast of the East Sea in Korea.</title>
        <authorList>
            <person name="Yoon J.H."/>
            <person name="Kang K.H."/>
            <person name="Park Y.H."/>
        </authorList>
    </citation>
    <scope>NUCLEOTIDE SEQUENCE [LARGE SCALE GENOMIC DNA]</scope>
    <source>
        <strain evidence="9 10">HSL-3</strain>
    </source>
</reference>
<evidence type="ECO:0000256" key="3">
    <source>
        <dbReference type="ARBA" id="ARBA00022679"/>
    </source>
</evidence>
<dbReference type="GO" id="GO:0016020">
    <property type="term" value="C:membrane"/>
    <property type="evidence" value="ECO:0007669"/>
    <property type="project" value="UniProtKB-SubCell"/>
</dbReference>
<dbReference type="PANTHER" id="PTHR30576">
    <property type="entry name" value="COLANIC BIOSYNTHESIS UDP-GLUCOSE LIPID CARRIER TRANSFERASE"/>
    <property type="match status" value="1"/>
</dbReference>
<feature type="transmembrane region" description="Helical" evidence="7">
    <location>
        <begin position="43"/>
        <end position="64"/>
    </location>
</feature>
<keyword evidence="6 7" id="KW-0472">Membrane</keyword>
<evidence type="ECO:0000256" key="4">
    <source>
        <dbReference type="ARBA" id="ARBA00022692"/>
    </source>
</evidence>
<evidence type="ECO:0000256" key="2">
    <source>
        <dbReference type="ARBA" id="ARBA00006464"/>
    </source>
</evidence>
<feature type="domain" description="Bacterial sugar transferase" evidence="8">
    <location>
        <begin position="38"/>
        <end position="217"/>
    </location>
</feature>
<dbReference type="NCBIfam" id="TIGR03025">
    <property type="entry name" value="EPS_sugtrans"/>
    <property type="match status" value="1"/>
</dbReference>
<organism evidence="9 10">
    <name type="scientific">Halobacillus salinus</name>
    <dbReference type="NCBI Taxonomy" id="192814"/>
    <lineage>
        <taxon>Bacteria</taxon>
        <taxon>Bacillati</taxon>
        <taxon>Bacillota</taxon>
        <taxon>Bacilli</taxon>
        <taxon>Bacillales</taxon>
        <taxon>Bacillaceae</taxon>
        <taxon>Halobacillus</taxon>
    </lineage>
</organism>
<name>A0A4Z0H0J9_9BACI</name>
<keyword evidence="5 7" id="KW-1133">Transmembrane helix</keyword>
<keyword evidence="4 7" id="KW-0812">Transmembrane</keyword>
<dbReference type="EMBL" id="SRJC01000003">
    <property type="protein sequence ID" value="TGB02498.1"/>
    <property type="molecule type" value="Genomic_DNA"/>
</dbReference>
<dbReference type="RefSeq" id="WP_135328116.1">
    <property type="nucleotide sequence ID" value="NZ_SRJC01000003.1"/>
</dbReference>
<dbReference type="GO" id="GO:0016780">
    <property type="term" value="F:phosphotransferase activity, for other substituted phosphate groups"/>
    <property type="evidence" value="ECO:0007669"/>
    <property type="project" value="TreeGrafter"/>
</dbReference>
<evidence type="ECO:0000256" key="5">
    <source>
        <dbReference type="ARBA" id="ARBA00022989"/>
    </source>
</evidence>
<accession>A0A4Z0H0J9</accession>
<dbReference type="PANTHER" id="PTHR30576:SF0">
    <property type="entry name" value="UNDECAPRENYL-PHOSPHATE N-ACETYLGALACTOSAMINYL 1-PHOSPHATE TRANSFERASE-RELATED"/>
    <property type="match status" value="1"/>
</dbReference>
<evidence type="ECO:0000256" key="7">
    <source>
        <dbReference type="SAM" id="Phobius"/>
    </source>
</evidence>
<comment type="subcellular location">
    <subcellularLocation>
        <location evidence="1">Membrane</location>
        <topology evidence="1">Multi-pass membrane protein</topology>
    </subcellularLocation>
</comment>
<dbReference type="AlphaFoldDB" id="A0A4Z0H0J9"/>
<dbReference type="InterPro" id="IPR017475">
    <property type="entry name" value="EPS_sugar_tfrase"/>
</dbReference>
<dbReference type="Pfam" id="PF02397">
    <property type="entry name" value="Bac_transf"/>
    <property type="match status" value="1"/>
</dbReference>
<dbReference type="InterPro" id="IPR003362">
    <property type="entry name" value="Bact_transf"/>
</dbReference>
<gene>
    <name evidence="9" type="ORF">E4663_14285</name>
</gene>
<evidence type="ECO:0000259" key="8">
    <source>
        <dbReference type="Pfam" id="PF02397"/>
    </source>
</evidence>
<dbReference type="Proteomes" id="UP000297982">
    <property type="component" value="Unassembled WGS sequence"/>
</dbReference>
<comment type="caution">
    <text evidence="9">The sequence shown here is derived from an EMBL/GenBank/DDBJ whole genome shotgun (WGS) entry which is preliminary data.</text>
</comment>
<evidence type="ECO:0000256" key="6">
    <source>
        <dbReference type="ARBA" id="ARBA00023136"/>
    </source>
</evidence>
<evidence type="ECO:0000313" key="10">
    <source>
        <dbReference type="Proteomes" id="UP000297982"/>
    </source>
</evidence>
<sequence>MIFQQERRELVEEYSINMDQHFHEEHLNSGLKTYHFVKRMMDIILSIVGIILTLPIVFLTAVAIKMESEGPVFFTQERVGLNGKYFRIFKLRSMTVDAEKNGAQWALKNDVRVTNIGKFIRMTRIDELPQLYNVLKGEMSLIGPRPERPAFTAQFNNDVPGFVNRLSIKPGLTGWAQINGGYDISPSEKLHLDLYYIKNLSLLMDFKITLSTLKVIVTGNGAR</sequence>
<evidence type="ECO:0000256" key="1">
    <source>
        <dbReference type="ARBA" id="ARBA00004141"/>
    </source>
</evidence>